<dbReference type="SMART" id="SM00323">
    <property type="entry name" value="RasGAP"/>
    <property type="match status" value="1"/>
</dbReference>
<dbReference type="PANTHER" id="PTHR14149:SF17">
    <property type="entry name" value="GTPASE-ACTIVATING PROTEIN"/>
    <property type="match status" value="1"/>
</dbReference>
<dbReference type="InterPro" id="IPR008936">
    <property type="entry name" value="Rho_GTPase_activation_prot"/>
</dbReference>
<sequence length="567" mass="65284">MSTFSRRGPGQSYLKRILAEHVQRVMSLETELEINPMKIYEDMVAKEQIDKGLSSEEVIGHPLVQEHIKNHSEVLLELCQTLLSEIFASVDYVPYGIRWICKQIRGLALRRDPTVTDSVSCSLIGTFFFLRFVNPAIVAPEANLITPSAPNTHMRRTLVLTAKLIQQLVNNPTFVKEAYMDPLKPAIEKHRAGMIHFLHTLCNVPDFYDTLEMDQYMTLSKRDTKLRISVNELYFMHGLVFKHLDVLAPDSESPLRQLLKLLGPAPKMLPRKASYNIDLPLYSKWETSISDLNSTLITENNMTPSDILYMETKSALVKLLQRLPEEMKVRPINLASLVQKGMEHERKEVKELSSRVSRMLRELEETRVIRDQAQQALLVEEVTLEFEYKGAPKDKLFDEMSCLQSVHSTLEQRNTYLRGQLDTYKSYLQNVRCATGSVHPKGDNKLLPFVQVENRDRKTTRPHGTTPTHKFGLEQFSRDGILLQCHIPEDRRQQIFFSIISPMPGSFLIGLHFKGRAEPLVEVDVKLDDLLEKQSDRDQVLDMEYVKLNVCRLYALLCSLYGLTRRR</sequence>
<evidence type="ECO:0000313" key="2">
    <source>
        <dbReference type="EMBL" id="WFD28453.1"/>
    </source>
</evidence>
<evidence type="ECO:0000313" key="3">
    <source>
        <dbReference type="Proteomes" id="UP001213623"/>
    </source>
</evidence>
<dbReference type="Gene3D" id="1.10.506.10">
    <property type="entry name" value="GTPase Activation - p120gap, domain 1"/>
    <property type="match status" value="1"/>
</dbReference>
<dbReference type="EMBL" id="CP119897">
    <property type="protein sequence ID" value="WFD28453.1"/>
    <property type="molecule type" value="Genomic_DNA"/>
</dbReference>
<protein>
    <submittedName>
        <fullName evidence="2">RasGAP protein</fullName>
    </submittedName>
</protein>
<dbReference type="PROSITE" id="PS50018">
    <property type="entry name" value="RAS_GTPASE_ACTIV_2"/>
    <property type="match status" value="1"/>
</dbReference>
<dbReference type="PANTHER" id="PTHR14149">
    <property type="entry name" value="RAS GTPASE-ACTIVATING PROTEIN WITH IQ MOTIF"/>
    <property type="match status" value="1"/>
</dbReference>
<dbReference type="SUPFAM" id="SSF143885">
    <property type="entry name" value="RGC domain-like"/>
    <property type="match status" value="1"/>
</dbReference>
<dbReference type="Pfam" id="PF00616">
    <property type="entry name" value="RasGAP"/>
    <property type="match status" value="1"/>
</dbReference>
<dbReference type="InterPro" id="IPR001936">
    <property type="entry name" value="RasGAP_dom"/>
</dbReference>
<dbReference type="Proteomes" id="UP001213623">
    <property type="component" value="Chromosome 6"/>
</dbReference>
<dbReference type="GO" id="GO:0046580">
    <property type="term" value="P:negative regulation of Ras protein signal transduction"/>
    <property type="evidence" value="ECO:0007669"/>
    <property type="project" value="TreeGrafter"/>
</dbReference>
<evidence type="ECO:0000259" key="1">
    <source>
        <dbReference type="PROSITE" id="PS50018"/>
    </source>
</evidence>
<gene>
    <name evidence="2" type="primary">gap1</name>
    <name evidence="2" type="ORF">MNAN1_003464</name>
</gene>
<organism evidence="2 3">
    <name type="scientific">Malassezia nana</name>
    <dbReference type="NCBI Taxonomy" id="180528"/>
    <lineage>
        <taxon>Eukaryota</taxon>
        <taxon>Fungi</taxon>
        <taxon>Dikarya</taxon>
        <taxon>Basidiomycota</taxon>
        <taxon>Ustilaginomycotina</taxon>
        <taxon>Malasseziomycetes</taxon>
        <taxon>Malasseziales</taxon>
        <taxon>Malasseziaceae</taxon>
        <taxon>Malassezia</taxon>
    </lineage>
</organism>
<dbReference type="Pfam" id="PF03836">
    <property type="entry name" value="RasGAP_C"/>
    <property type="match status" value="1"/>
</dbReference>
<dbReference type="InterPro" id="IPR000593">
    <property type="entry name" value="RasGAP_C"/>
</dbReference>
<name>A0AAF0EP12_9BASI</name>
<dbReference type="SUPFAM" id="SSF48350">
    <property type="entry name" value="GTPase activation domain, GAP"/>
    <property type="match status" value="1"/>
</dbReference>
<dbReference type="GO" id="GO:0005938">
    <property type="term" value="C:cell cortex"/>
    <property type="evidence" value="ECO:0007669"/>
    <property type="project" value="TreeGrafter"/>
</dbReference>
<accession>A0AAF0EP12</accession>
<proteinExistence type="predicted"/>
<reference evidence="2" key="1">
    <citation type="submission" date="2023-03" db="EMBL/GenBank/DDBJ databases">
        <title>Mating type loci evolution in Malassezia.</title>
        <authorList>
            <person name="Coelho M.A."/>
        </authorList>
    </citation>
    <scope>NUCLEOTIDE SEQUENCE</scope>
    <source>
        <strain evidence="2">CBS 9557</strain>
    </source>
</reference>
<dbReference type="GO" id="GO:0005096">
    <property type="term" value="F:GTPase activator activity"/>
    <property type="evidence" value="ECO:0007669"/>
    <property type="project" value="TreeGrafter"/>
</dbReference>
<dbReference type="AlphaFoldDB" id="A0AAF0EP12"/>
<feature type="domain" description="Ras-GAP" evidence="1">
    <location>
        <begin position="1"/>
        <end position="170"/>
    </location>
</feature>
<keyword evidence="3" id="KW-1185">Reference proteome</keyword>